<dbReference type="PROSITE" id="PS00216">
    <property type="entry name" value="SUGAR_TRANSPORT_1"/>
    <property type="match status" value="1"/>
</dbReference>
<feature type="domain" description="Major facilitator superfamily (MFS) profile" evidence="8">
    <location>
        <begin position="13"/>
        <end position="394"/>
    </location>
</feature>
<dbReference type="GO" id="GO:0022857">
    <property type="term" value="F:transmembrane transporter activity"/>
    <property type="evidence" value="ECO:0007669"/>
    <property type="project" value="InterPro"/>
</dbReference>
<feature type="transmembrane region" description="Helical" evidence="7">
    <location>
        <begin position="48"/>
        <end position="67"/>
    </location>
</feature>
<feature type="transmembrane region" description="Helical" evidence="7">
    <location>
        <begin position="348"/>
        <end position="365"/>
    </location>
</feature>
<evidence type="ECO:0000256" key="6">
    <source>
        <dbReference type="ARBA" id="ARBA00023136"/>
    </source>
</evidence>
<dbReference type="RefSeq" id="WP_064550388.1">
    <property type="nucleotide sequence ID" value="NZ_LXMA01000002.1"/>
</dbReference>
<accession>A0A1B7KVH4</accession>
<feature type="transmembrane region" description="Helical" evidence="7">
    <location>
        <begin position="371"/>
        <end position="391"/>
    </location>
</feature>
<dbReference type="InterPro" id="IPR020846">
    <property type="entry name" value="MFS_dom"/>
</dbReference>
<comment type="subcellular location">
    <subcellularLocation>
        <location evidence="1">Cell membrane</location>
        <topology evidence="1">Multi-pass membrane protein</topology>
    </subcellularLocation>
</comment>
<feature type="transmembrane region" description="Helical" evidence="7">
    <location>
        <begin position="79"/>
        <end position="96"/>
    </location>
</feature>
<keyword evidence="5 7" id="KW-1133">Transmembrane helix</keyword>
<feature type="transmembrane region" description="Helical" evidence="7">
    <location>
        <begin position="165"/>
        <end position="185"/>
    </location>
</feature>
<dbReference type="InterPro" id="IPR036259">
    <property type="entry name" value="MFS_trans_sf"/>
</dbReference>
<dbReference type="OrthoDB" id="212436at2"/>
<evidence type="ECO:0000256" key="1">
    <source>
        <dbReference type="ARBA" id="ARBA00004651"/>
    </source>
</evidence>
<evidence type="ECO:0000256" key="2">
    <source>
        <dbReference type="ARBA" id="ARBA00022448"/>
    </source>
</evidence>
<feature type="transmembrane region" description="Helical" evidence="7">
    <location>
        <begin position="137"/>
        <end position="159"/>
    </location>
</feature>
<dbReference type="Gene3D" id="1.20.1250.20">
    <property type="entry name" value="MFS general substrate transporter like domains"/>
    <property type="match status" value="1"/>
</dbReference>
<sequence>MSVRAREAISVLTFLPLYLLFFLIGTETFLVSPLLPSIAKDFREDVSMVAHTVTSYVLVYALFAPWLGNLSDRVGRKMFIVVGAVIFCFGNILASISTGVWFLIVARAIAGLGGAMAGPAMWAYISDETDQLMRGRAIGYGMAAFSLGQVVGVPLGSFIAGFSRWNWAFGLIGISVSMVSIYLFFRFRPLITFSNEQDGKKLLAVFEIFRNKTVVQVLAITFFFQAANLGAYTYLGSLLGDRYQIPTEWLGLTGVMVGVGSFLGSLIGGKLADYWRRKDWREERLVAVWSLVLGTSILGVTVVSVLWLVFLSLALWFLASGAFVTAQQTLLTIIAPKQRAASISWNNSVMYAGTAIGVWIMGLTWNQAVNIGWISLAFSIFSALFASLINSRQLSSSSRRR</sequence>
<dbReference type="Proteomes" id="UP000078290">
    <property type="component" value="Unassembled WGS sequence"/>
</dbReference>
<evidence type="ECO:0000256" key="7">
    <source>
        <dbReference type="SAM" id="Phobius"/>
    </source>
</evidence>
<gene>
    <name evidence="9" type="ORF">A7K69_16255</name>
</gene>
<dbReference type="PANTHER" id="PTHR43124:SF3">
    <property type="entry name" value="CHLORAMPHENICOL EFFLUX PUMP RV0191"/>
    <property type="match status" value="1"/>
</dbReference>
<keyword evidence="4 7" id="KW-0812">Transmembrane</keyword>
<comment type="caution">
    <text evidence="9">The sequence shown here is derived from an EMBL/GenBank/DDBJ whole genome shotgun (WGS) entry which is preliminary data.</text>
</comment>
<evidence type="ECO:0000256" key="3">
    <source>
        <dbReference type="ARBA" id="ARBA00022475"/>
    </source>
</evidence>
<dbReference type="CDD" id="cd17324">
    <property type="entry name" value="MFS_NepI_like"/>
    <property type="match status" value="1"/>
</dbReference>
<feature type="transmembrane region" description="Helical" evidence="7">
    <location>
        <begin position="102"/>
        <end position="125"/>
    </location>
</feature>
<name>A0A1B7KVH4_PARTM</name>
<dbReference type="InterPro" id="IPR011701">
    <property type="entry name" value="MFS"/>
</dbReference>
<evidence type="ECO:0000313" key="10">
    <source>
        <dbReference type="Proteomes" id="UP000078290"/>
    </source>
</evidence>
<keyword evidence="2" id="KW-0813">Transport</keyword>
<feature type="transmembrane region" description="Helical" evidence="7">
    <location>
        <begin position="288"/>
        <end position="310"/>
    </location>
</feature>
<dbReference type="InterPro" id="IPR005829">
    <property type="entry name" value="Sugar_transporter_CS"/>
</dbReference>
<evidence type="ECO:0000256" key="4">
    <source>
        <dbReference type="ARBA" id="ARBA00022692"/>
    </source>
</evidence>
<reference evidence="10" key="1">
    <citation type="submission" date="2016-05" db="EMBL/GenBank/DDBJ databases">
        <authorList>
            <person name="Wang W."/>
            <person name="Zhu L."/>
        </authorList>
    </citation>
    <scope>NUCLEOTIDE SEQUENCE [LARGE SCALE GENOMIC DNA]</scope>
    <source>
        <strain evidence="10">W-2</strain>
    </source>
</reference>
<dbReference type="InterPro" id="IPR050189">
    <property type="entry name" value="MFS_Efflux_Transporters"/>
</dbReference>
<feature type="transmembrane region" description="Helical" evidence="7">
    <location>
        <begin position="217"/>
        <end position="237"/>
    </location>
</feature>
<dbReference type="PANTHER" id="PTHR43124">
    <property type="entry name" value="PURINE EFFLUX PUMP PBUE"/>
    <property type="match status" value="1"/>
</dbReference>
<dbReference type="EMBL" id="LXMA01000002">
    <property type="protein sequence ID" value="OAT74112.1"/>
    <property type="molecule type" value="Genomic_DNA"/>
</dbReference>
<evidence type="ECO:0000259" key="8">
    <source>
        <dbReference type="PROSITE" id="PS50850"/>
    </source>
</evidence>
<dbReference type="GO" id="GO:0005886">
    <property type="term" value="C:plasma membrane"/>
    <property type="evidence" value="ECO:0007669"/>
    <property type="project" value="UniProtKB-SubCell"/>
</dbReference>
<protein>
    <recommendedName>
        <fullName evidence="8">Major facilitator superfamily (MFS) profile domain-containing protein</fullName>
    </recommendedName>
</protein>
<evidence type="ECO:0000256" key="5">
    <source>
        <dbReference type="ARBA" id="ARBA00022989"/>
    </source>
</evidence>
<keyword evidence="6 7" id="KW-0472">Membrane</keyword>
<feature type="transmembrane region" description="Helical" evidence="7">
    <location>
        <begin position="316"/>
        <end position="336"/>
    </location>
</feature>
<feature type="transmembrane region" description="Helical" evidence="7">
    <location>
        <begin position="12"/>
        <end position="36"/>
    </location>
</feature>
<dbReference type="Pfam" id="PF07690">
    <property type="entry name" value="MFS_1"/>
    <property type="match status" value="1"/>
</dbReference>
<feature type="transmembrane region" description="Helical" evidence="7">
    <location>
        <begin position="249"/>
        <end position="267"/>
    </location>
</feature>
<dbReference type="SUPFAM" id="SSF103473">
    <property type="entry name" value="MFS general substrate transporter"/>
    <property type="match status" value="1"/>
</dbReference>
<dbReference type="AlphaFoldDB" id="A0A1B7KVH4"/>
<dbReference type="PROSITE" id="PS50850">
    <property type="entry name" value="MFS"/>
    <property type="match status" value="1"/>
</dbReference>
<organism evidence="9 10">
    <name type="scientific">Parageobacillus thermoglucosidasius</name>
    <name type="common">Geobacillus thermoglucosidasius</name>
    <dbReference type="NCBI Taxonomy" id="1426"/>
    <lineage>
        <taxon>Bacteria</taxon>
        <taxon>Bacillati</taxon>
        <taxon>Bacillota</taxon>
        <taxon>Bacilli</taxon>
        <taxon>Bacillales</taxon>
        <taxon>Anoxybacillaceae</taxon>
        <taxon>Parageobacillus</taxon>
    </lineage>
</organism>
<keyword evidence="3" id="KW-1003">Cell membrane</keyword>
<evidence type="ECO:0000313" key="9">
    <source>
        <dbReference type="EMBL" id="OAT74112.1"/>
    </source>
</evidence>
<proteinExistence type="predicted"/>